<dbReference type="EMBL" id="NKHD01000024">
    <property type="protein sequence ID" value="OXT07161.1"/>
    <property type="molecule type" value="Genomic_DNA"/>
</dbReference>
<dbReference type="Pfam" id="PF07729">
    <property type="entry name" value="FCD"/>
    <property type="match status" value="1"/>
</dbReference>
<evidence type="ECO:0000313" key="8">
    <source>
        <dbReference type="Proteomes" id="UP000215301"/>
    </source>
</evidence>
<dbReference type="PROSITE" id="PS50949">
    <property type="entry name" value="HTH_GNTR"/>
    <property type="match status" value="1"/>
</dbReference>
<dbReference type="GO" id="GO:0043565">
    <property type="term" value="F:sequence-specific DNA binding"/>
    <property type="evidence" value="ECO:0007669"/>
    <property type="project" value="InterPro"/>
</dbReference>
<dbReference type="PANTHER" id="PTHR43537:SF24">
    <property type="entry name" value="GLUCONATE OPERON TRANSCRIPTIONAL REPRESSOR"/>
    <property type="match status" value="1"/>
</dbReference>
<dbReference type="EMBL" id="CP016893">
    <property type="protein sequence ID" value="AST57627.1"/>
    <property type="molecule type" value="Genomic_DNA"/>
</dbReference>
<dbReference type="PANTHER" id="PTHR43537">
    <property type="entry name" value="TRANSCRIPTIONAL REGULATOR, GNTR FAMILY"/>
    <property type="match status" value="1"/>
</dbReference>
<dbReference type="Gene3D" id="1.10.10.10">
    <property type="entry name" value="Winged helix-like DNA-binding domain superfamily/Winged helix DNA-binding domain"/>
    <property type="match status" value="1"/>
</dbReference>
<dbReference type="CDD" id="cd07377">
    <property type="entry name" value="WHTH_GntR"/>
    <property type="match status" value="1"/>
</dbReference>
<evidence type="ECO:0000313" key="6">
    <source>
        <dbReference type="EMBL" id="OXT07161.1"/>
    </source>
</evidence>
<dbReference type="InterPro" id="IPR000485">
    <property type="entry name" value="AsnC-type_HTH_dom"/>
</dbReference>
<dbReference type="SMART" id="SM00345">
    <property type="entry name" value="HTH_GNTR"/>
    <property type="match status" value="1"/>
</dbReference>
<dbReference type="InterPro" id="IPR036388">
    <property type="entry name" value="WH-like_DNA-bd_sf"/>
</dbReference>
<dbReference type="PRINTS" id="PR00033">
    <property type="entry name" value="HTHASNC"/>
</dbReference>
<dbReference type="Proteomes" id="UP000215301">
    <property type="component" value="Unassembled WGS sequence"/>
</dbReference>
<name>A0A231VGL0_THETR</name>
<keyword evidence="2" id="KW-0238">DNA-binding</keyword>
<sequence length="225" mass="26435">MNNYLPLENYKPLRDIVFDYMKNAIITGEFKPGERLMEVQLAEKLGVSRTPVREAIRKLELDGLVVMVPRKGAYVSDLSTKDLLNAFEVRQSLEGLAASLAAERITDDELKQLKEILDKFYEGIVENDTDKLIKYDQEFHDCIFNASRNEKLVQIMNNLQEHVHRFRVKYISDYKKSKKLYQEHKKILESLEMRNSDNAQKWAEKHIQNFQNDLVKHMKHFSNGE</sequence>
<evidence type="ECO:0000313" key="5">
    <source>
        <dbReference type="EMBL" id="AST57627.1"/>
    </source>
</evidence>
<dbReference type="InterPro" id="IPR036390">
    <property type="entry name" value="WH_DNA-bd_sf"/>
</dbReference>
<dbReference type="AlphaFoldDB" id="A0A231VGL0"/>
<evidence type="ECO:0000256" key="2">
    <source>
        <dbReference type="ARBA" id="ARBA00023125"/>
    </source>
</evidence>
<gene>
    <name evidence="6" type="ORF">CE561_09090</name>
    <name evidence="5" type="ORF">Thert_01609</name>
</gene>
<dbReference type="InterPro" id="IPR000524">
    <property type="entry name" value="Tscrpt_reg_HTH_GntR"/>
</dbReference>
<dbReference type="PRINTS" id="PR00035">
    <property type="entry name" value="HTHGNTR"/>
</dbReference>
<dbReference type="Pfam" id="PF00392">
    <property type="entry name" value="GntR"/>
    <property type="match status" value="1"/>
</dbReference>
<evidence type="ECO:0000259" key="4">
    <source>
        <dbReference type="PROSITE" id="PS50949"/>
    </source>
</evidence>
<reference evidence="5 7" key="1">
    <citation type="submission" date="2016-08" db="EMBL/GenBank/DDBJ databases">
        <title>A novel genetic cassette of butanologenic Thermoanaerobacterium thermosaccharolyticum that directly convert cellulose to butanol.</title>
        <authorList>
            <person name="Li T."/>
            <person name="He J."/>
        </authorList>
    </citation>
    <scope>NUCLEOTIDE SEQUENCE [LARGE SCALE GENOMIC DNA]</scope>
    <source>
        <strain evidence="5 7">TG57</strain>
    </source>
</reference>
<accession>A0A231VGL0</accession>
<dbReference type="GO" id="GO:0003700">
    <property type="term" value="F:DNA-binding transcription factor activity"/>
    <property type="evidence" value="ECO:0007669"/>
    <property type="project" value="InterPro"/>
</dbReference>
<protein>
    <submittedName>
        <fullName evidence="5 6">Family transcriptional regulator</fullName>
    </submittedName>
</protein>
<reference evidence="6 8" key="2">
    <citation type="submission" date="2017-06" db="EMBL/GenBank/DDBJ databases">
        <title>Isolation and characterization of a thermophilic and butanogenic Thermoanaerobacterium thermosaccharolyticum M5 capable of efficient degradation of hemicellulose.</title>
        <authorList>
            <person name="Xin F."/>
            <person name="Jiang Y."/>
        </authorList>
    </citation>
    <scope>NUCLEOTIDE SEQUENCE [LARGE SCALE GENOMIC DNA]</scope>
    <source>
        <strain evidence="6 8">M5</strain>
    </source>
</reference>
<organism evidence="6 8">
    <name type="scientific">Thermoanaerobacterium thermosaccharolyticum</name>
    <name type="common">Clostridium thermosaccharolyticum</name>
    <dbReference type="NCBI Taxonomy" id="1517"/>
    <lineage>
        <taxon>Bacteria</taxon>
        <taxon>Bacillati</taxon>
        <taxon>Bacillota</taxon>
        <taxon>Clostridia</taxon>
        <taxon>Thermoanaerobacterales</taxon>
        <taxon>Thermoanaerobacteraceae</taxon>
        <taxon>Thermoanaerobacterium</taxon>
    </lineage>
</organism>
<dbReference type="SMART" id="SM00895">
    <property type="entry name" value="FCD"/>
    <property type="match status" value="1"/>
</dbReference>
<evidence type="ECO:0000256" key="1">
    <source>
        <dbReference type="ARBA" id="ARBA00023015"/>
    </source>
</evidence>
<feature type="domain" description="HTH gntR-type" evidence="4">
    <location>
        <begin position="11"/>
        <end position="78"/>
    </location>
</feature>
<dbReference type="SUPFAM" id="SSF48008">
    <property type="entry name" value="GntR ligand-binding domain-like"/>
    <property type="match status" value="1"/>
</dbReference>
<dbReference type="Proteomes" id="UP000214975">
    <property type="component" value="Chromosome"/>
</dbReference>
<evidence type="ECO:0000313" key="7">
    <source>
        <dbReference type="Proteomes" id="UP000214975"/>
    </source>
</evidence>
<keyword evidence="1" id="KW-0805">Transcription regulation</keyword>
<dbReference type="RefSeq" id="WP_094045671.1">
    <property type="nucleotide sequence ID" value="NZ_CP016893.1"/>
</dbReference>
<dbReference type="InterPro" id="IPR008920">
    <property type="entry name" value="TF_FadR/GntR_C"/>
</dbReference>
<proteinExistence type="predicted"/>
<dbReference type="SUPFAM" id="SSF46785">
    <property type="entry name" value="Winged helix' DNA-binding domain"/>
    <property type="match status" value="1"/>
</dbReference>
<dbReference type="InterPro" id="IPR011711">
    <property type="entry name" value="GntR_C"/>
</dbReference>
<evidence type="ECO:0000256" key="3">
    <source>
        <dbReference type="ARBA" id="ARBA00023163"/>
    </source>
</evidence>
<dbReference type="Gene3D" id="1.20.120.530">
    <property type="entry name" value="GntR ligand-binding domain-like"/>
    <property type="match status" value="1"/>
</dbReference>
<keyword evidence="3" id="KW-0804">Transcription</keyword>